<dbReference type="AlphaFoldDB" id="W3WWT2"/>
<organism evidence="3 4">
    <name type="scientific">Pestalotiopsis fici (strain W106-1 / CGMCC3.15140)</name>
    <dbReference type="NCBI Taxonomy" id="1229662"/>
    <lineage>
        <taxon>Eukaryota</taxon>
        <taxon>Fungi</taxon>
        <taxon>Dikarya</taxon>
        <taxon>Ascomycota</taxon>
        <taxon>Pezizomycotina</taxon>
        <taxon>Sordariomycetes</taxon>
        <taxon>Xylariomycetidae</taxon>
        <taxon>Amphisphaeriales</taxon>
        <taxon>Sporocadaceae</taxon>
        <taxon>Pestalotiopsis</taxon>
    </lineage>
</organism>
<keyword evidence="1" id="KW-0677">Repeat</keyword>
<proteinExistence type="predicted"/>
<reference evidence="4" key="1">
    <citation type="journal article" date="2015" name="BMC Genomics">
        <title>Genomic and transcriptomic analysis of the endophytic fungus Pestalotiopsis fici reveals its lifestyle and high potential for synthesis of natural products.</title>
        <authorList>
            <person name="Wang X."/>
            <person name="Zhang X."/>
            <person name="Liu L."/>
            <person name="Xiang M."/>
            <person name="Wang W."/>
            <person name="Sun X."/>
            <person name="Che Y."/>
            <person name="Guo L."/>
            <person name="Liu G."/>
            <person name="Guo L."/>
            <person name="Wang C."/>
            <person name="Yin W.B."/>
            <person name="Stadler M."/>
            <person name="Zhang X."/>
            <person name="Liu X."/>
        </authorList>
    </citation>
    <scope>NUCLEOTIDE SEQUENCE [LARGE SCALE GENOMIC DNA]</scope>
    <source>
        <strain evidence="4">W106-1 / CGMCC3.15140</strain>
    </source>
</reference>
<evidence type="ECO:0000256" key="2">
    <source>
        <dbReference type="ARBA" id="ARBA00023004"/>
    </source>
</evidence>
<keyword evidence="2" id="KW-0408">Iron</keyword>
<dbReference type="InParanoid" id="W3WWT2"/>
<dbReference type="eggNOG" id="KOG0379">
    <property type="taxonomic scope" value="Eukaryota"/>
</dbReference>
<keyword evidence="4" id="KW-1185">Reference proteome</keyword>
<evidence type="ECO:0000313" key="3">
    <source>
        <dbReference type="EMBL" id="ETS78305.1"/>
    </source>
</evidence>
<dbReference type="HOGENOM" id="CLU_632491_0_0_1"/>
<dbReference type="OMA" id="TQFSDTW"/>
<sequence>MAEVAAGVVAAEQVLSTTVEAGAAGYAIGKPSNGLKATLNQIATAAADGASNSLVRSHHSLTVVGDRAYIFGGQTESGTIANNDIHSFALPTADKPQPDYHLTPAITFETGAQIPKPRTSHAACALGERLAVFGGMDESGKVLEETTIWLYDPNKSAWEAVSAASSTMTPVVRSGAAIFPHGKDLLLYGGNDEHGNSLADVWVFAFSTHTWARLPDAPVSTTSVAYAEGSLYLIAATDGLSSALYHLEVDVHGDEPPTWDTVQFPTNPLAPGPRPRENGGLLHVTTGFGRSYLLYFLGDRQSEKPEGAESAPPLQWSDIWSLQLPASPLSVQATTTITEAIKPAKIKDAIRSRFGYDTGAFSWAEVEIKPPGDLPEPEGKVHPGPRSSFGCAVLANKRDVTLWGGINAKGEREGDGWIIHLE</sequence>
<evidence type="ECO:0000256" key="1">
    <source>
        <dbReference type="ARBA" id="ARBA00022737"/>
    </source>
</evidence>
<name>W3WWT2_PESFW</name>
<dbReference type="EMBL" id="KI912115">
    <property type="protein sequence ID" value="ETS78305.1"/>
    <property type="molecule type" value="Genomic_DNA"/>
</dbReference>
<evidence type="ECO:0008006" key="5">
    <source>
        <dbReference type="Google" id="ProtNLM"/>
    </source>
</evidence>
<dbReference type="SUPFAM" id="SSF117281">
    <property type="entry name" value="Kelch motif"/>
    <property type="match status" value="1"/>
</dbReference>
<dbReference type="Pfam" id="PF24681">
    <property type="entry name" value="Kelch_KLHDC2_KLHL20_DRC7"/>
    <property type="match status" value="1"/>
</dbReference>
<dbReference type="PANTHER" id="PTHR47435">
    <property type="entry name" value="KELCH REPEAT PROTEIN (AFU_ORTHOLOGUE AFUA_5G12780)"/>
    <property type="match status" value="1"/>
</dbReference>
<dbReference type="Proteomes" id="UP000030651">
    <property type="component" value="Unassembled WGS sequence"/>
</dbReference>
<dbReference type="OrthoDB" id="10250130at2759"/>
<evidence type="ECO:0000313" key="4">
    <source>
        <dbReference type="Proteomes" id="UP000030651"/>
    </source>
</evidence>
<dbReference type="Gene3D" id="2.120.10.80">
    <property type="entry name" value="Kelch-type beta propeller"/>
    <property type="match status" value="1"/>
</dbReference>
<gene>
    <name evidence="3" type="ORF">PFICI_10367</name>
</gene>
<protein>
    <recommendedName>
        <fullName evidence="5">Galactose oxidase</fullName>
    </recommendedName>
</protein>
<dbReference type="PANTHER" id="PTHR47435:SF10">
    <property type="entry name" value="TIP ELONGATION ABERRANT PROTEIN 3"/>
    <property type="match status" value="1"/>
</dbReference>
<dbReference type="RefSeq" id="XP_007837139.1">
    <property type="nucleotide sequence ID" value="XM_007838948.1"/>
</dbReference>
<dbReference type="InterPro" id="IPR015915">
    <property type="entry name" value="Kelch-typ_b-propeller"/>
</dbReference>
<dbReference type="GeneID" id="19275380"/>
<accession>W3WWT2</accession>
<dbReference type="GO" id="GO:0019760">
    <property type="term" value="P:glucosinolate metabolic process"/>
    <property type="evidence" value="ECO:0007669"/>
    <property type="project" value="UniProtKB-ARBA"/>
</dbReference>
<dbReference type="KEGG" id="pfy:PFICI_10367"/>